<comment type="caution">
    <text evidence="2">The sequence shown here is derived from an EMBL/GenBank/DDBJ whole genome shotgun (WGS) entry which is preliminary data.</text>
</comment>
<feature type="transmembrane region" description="Helical" evidence="1">
    <location>
        <begin position="197"/>
        <end position="214"/>
    </location>
</feature>
<sequence>MDSGHLRIRFWYPWLAKSAAAINLTAVVLSFLFLVRIGHGSLGERMSYIVSNETAVIWSWGSGILATTTMTGIFCVLLLVLDQRYRAILQMALMIWITGAATGILHDLIQMTVIPALSQLFLQVPTENLAQTIIQWEKLLVRWAGVFGFTCYAISGLIYTAVMFRTNHFPDRLARYSFGVWTFLLLSAVLVRWLTPFFPWMTTLSLLALVPWFWQLGRYRFSRRKYDKWGSWFRGGISNILYCDETG</sequence>
<feature type="transmembrane region" description="Helical" evidence="1">
    <location>
        <begin position="57"/>
        <end position="81"/>
    </location>
</feature>
<evidence type="ECO:0000313" key="2">
    <source>
        <dbReference type="EMBL" id="OYD07001.1"/>
    </source>
</evidence>
<gene>
    <name evidence="2" type="ORF">CHM34_13795</name>
</gene>
<evidence type="ECO:0008006" key="4">
    <source>
        <dbReference type="Google" id="ProtNLM"/>
    </source>
</evidence>
<protein>
    <recommendedName>
        <fullName evidence="4">DUF4386 domain-containing protein</fullName>
    </recommendedName>
</protein>
<evidence type="ECO:0000313" key="3">
    <source>
        <dbReference type="Proteomes" id="UP000215459"/>
    </source>
</evidence>
<proteinExistence type="predicted"/>
<accession>A0A235B446</accession>
<keyword evidence="1" id="KW-0812">Transmembrane</keyword>
<dbReference type="Proteomes" id="UP000215459">
    <property type="component" value="Unassembled WGS sequence"/>
</dbReference>
<dbReference type="EMBL" id="NOWF01000008">
    <property type="protein sequence ID" value="OYD07001.1"/>
    <property type="molecule type" value="Genomic_DNA"/>
</dbReference>
<organism evidence="2 3">
    <name type="scientific">Paludifilum halophilum</name>
    <dbReference type="NCBI Taxonomy" id="1642702"/>
    <lineage>
        <taxon>Bacteria</taxon>
        <taxon>Bacillati</taxon>
        <taxon>Bacillota</taxon>
        <taxon>Bacilli</taxon>
        <taxon>Bacillales</taxon>
        <taxon>Thermoactinomycetaceae</taxon>
        <taxon>Paludifilum</taxon>
    </lineage>
</organism>
<evidence type="ECO:0000256" key="1">
    <source>
        <dbReference type="SAM" id="Phobius"/>
    </source>
</evidence>
<keyword evidence="1" id="KW-0472">Membrane</keyword>
<keyword evidence="1" id="KW-1133">Transmembrane helix</keyword>
<feature type="transmembrane region" description="Helical" evidence="1">
    <location>
        <begin position="140"/>
        <end position="161"/>
    </location>
</feature>
<feature type="transmembrane region" description="Helical" evidence="1">
    <location>
        <begin position="173"/>
        <end position="191"/>
    </location>
</feature>
<name>A0A235B446_9BACL</name>
<feature type="transmembrane region" description="Helical" evidence="1">
    <location>
        <begin position="12"/>
        <end position="37"/>
    </location>
</feature>
<dbReference type="RefSeq" id="WP_094265198.1">
    <property type="nucleotide sequence ID" value="NZ_NOWF01000008.1"/>
</dbReference>
<feature type="transmembrane region" description="Helical" evidence="1">
    <location>
        <begin position="93"/>
        <end position="120"/>
    </location>
</feature>
<dbReference type="AlphaFoldDB" id="A0A235B446"/>
<reference evidence="2 3" key="1">
    <citation type="submission" date="2017-07" db="EMBL/GenBank/DDBJ databases">
        <title>The genome sequence of Paludifilum halophilum highlights mechanisms for microbial adaptation to high salt environemnts.</title>
        <authorList>
            <person name="Belbahri L."/>
        </authorList>
    </citation>
    <scope>NUCLEOTIDE SEQUENCE [LARGE SCALE GENOMIC DNA]</scope>
    <source>
        <strain evidence="2 3">DSM 102817</strain>
    </source>
</reference>
<keyword evidence="3" id="KW-1185">Reference proteome</keyword>
<dbReference type="OrthoDB" id="2990722at2"/>